<keyword evidence="1" id="KW-0808">Transferase</keyword>
<dbReference type="InterPro" id="IPR011009">
    <property type="entry name" value="Kinase-like_dom_sf"/>
</dbReference>
<dbReference type="PROSITE" id="PS00108">
    <property type="entry name" value="PROTEIN_KINASE_ST"/>
    <property type="match status" value="1"/>
</dbReference>
<gene>
    <name evidence="11" type="ORF">DUU06_16450</name>
</gene>
<comment type="catalytic activity">
    <reaction evidence="7">
        <text>L-seryl-[protein] + ATP = O-phospho-L-seryl-[protein] + ADP + H(+)</text>
        <dbReference type="Rhea" id="RHEA:17989"/>
        <dbReference type="Rhea" id="RHEA-COMP:9863"/>
        <dbReference type="Rhea" id="RHEA-COMP:11604"/>
        <dbReference type="ChEBI" id="CHEBI:15378"/>
        <dbReference type="ChEBI" id="CHEBI:29999"/>
        <dbReference type="ChEBI" id="CHEBI:30616"/>
        <dbReference type="ChEBI" id="CHEBI:83421"/>
        <dbReference type="ChEBI" id="CHEBI:456216"/>
        <dbReference type="EC" id="2.7.12.2"/>
    </reaction>
</comment>
<keyword evidence="2" id="KW-0547">Nucleotide-binding</keyword>
<dbReference type="PANTHER" id="PTHR48013">
    <property type="entry name" value="DUAL SPECIFICITY MITOGEN-ACTIVATED PROTEIN KINASE KINASE 5-RELATED"/>
    <property type="match status" value="1"/>
</dbReference>
<comment type="catalytic activity">
    <reaction evidence="8">
        <text>L-threonyl-[protein] + ATP = O-phospho-L-threonyl-[protein] + ADP + H(+)</text>
        <dbReference type="Rhea" id="RHEA:46608"/>
        <dbReference type="Rhea" id="RHEA-COMP:11060"/>
        <dbReference type="Rhea" id="RHEA-COMP:11605"/>
        <dbReference type="ChEBI" id="CHEBI:15378"/>
        <dbReference type="ChEBI" id="CHEBI:30013"/>
        <dbReference type="ChEBI" id="CHEBI:30616"/>
        <dbReference type="ChEBI" id="CHEBI:61977"/>
        <dbReference type="ChEBI" id="CHEBI:456216"/>
        <dbReference type="EC" id="2.7.12.2"/>
    </reaction>
</comment>
<keyword evidence="4" id="KW-0067">ATP-binding</keyword>
<dbReference type="EC" id="2.7.12.2" evidence="6"/>
<feature type="domain" description="Protein kinase" evidence="10">
    <location>
        <begin position="1"/>
        <end position="294"/>
    </location>
</feature>
<evidence type="ECO:0000313" key="11">
    <source>
        <dbReference type="EMBL" id="EBS5459253.1"/>
    </source>
</evidence>
<evidence type="ECO:0000256" key="8">
    <source>
        <dbReference type="ARBA" id="ARBA00049299"/>
    </source>
</evidence>
<accession>A0A5V0B9N8</accession>
<protein>
    <recommendedName>
        <fullName evidence="6">mitogen-activated protein kinase kinase</fullName>
        <ecNumber evidence="6">2.7.12.2</ecNumber>
    </recommendedName>
</protein>
<dbReference type="PROSITE" id="PS50011">
    <property type="entry name" value="PROTEIN_KINASE_DOM"/>
    <property type="match status" value="1"/>
</dbReference>
<reference evidence="11" key="1">
    <citation type="submission" date="2018-07" db="EMBL/GenBank/DDBJ databases">
        <authorList>
            <person name="Ashton P.M."/>
            <person name="Dallman T."/>
            <person name="Nair S."/>
            <person name="De Pinna E."/>
            <person name="Peters T."/>
            <person name="Grant K."/>
        </authorList>
    </citation>
    <scope>NUCLEOTIDE SEQUENCE</scope>
    <source>
        <strain evidence="11">245081</strain>
    </source>
</reference>
<evidence type="ECO:0000256" key="2">
    <source>
        <dbReference type="ARBA" id="ARBA00022741"/>
    </source>
</evidence>
<dbReference type="GO" id="GO:0004672">
    <property type="term" value="F:protein kinase activity"/>
    <property type="evidence" value="ECO:0007669"/>
    <property type="project" value="InterPro"/>
</dbReference>
<proteinExistence type="inferred from homology"/>
<name>A0A5V0B9N8_SALEN</name>
<comment type="caution">
    <text evidence="11">The sequence shown here is derived from an EMBL/GenBank/DDBJ whole genome shotgun (WGS) entry which is preliminary data.</text>
</comment>
<dbReference type="Pfam" id="PF00069">
    <property type="entry name" value="Pkinase"/>
    <property type="match status" value="1"/>
</dbReference>
<dbReference type="SUPFAM" id="SSF56112">
    <property type="entry name" value="Protein kinase-like (PK-like)"/>
    <property type="match status" value="1"/>
</dbReference>
<evidence type="ECO:0000256" key="9">
    <source>
        <dbReference type="ARBA" id="ARBA00051693"/>
    </source>
</evidence>
<keyword evidence="3" id="KW-0418">Kinase</keyword>
<comment type="catalytic activity">
    <reaction evidence="9">
        <text>L-tyrosyl-[protein] + ATP = O-phospho-L-tyrosyl-[protein] + ADP + H(+)</text>
        <dbReference type="Rhea" id="RHEA:10596"/>
        <dbReference type="Rhea" id="RHEA-COMP:10136"/>
        <dbReference type="Rhea" id="RHEA-COMP:20101"/>
        <dbReference type="ChEBI" id="CHEBI:15378"/>
        <dbReference type="ChEBI" id="CHEBI:30616"/>
        <dbReference type="ChEBI" id="CHEBI:46858"/>
        <dbReference type="ChEBI" id="CHEBI:61978"/>
        <dbReference type="ChEBI" id="CHEBI:456216"/>
        <dbReference type="EC" id="2.7.12.2"/>
    </reaction>
</comment>
<dbReference type="InterPro" id="IPR008271">
    <property type="entry name" value="Ser/Thr_kinase_AS"/>
</dbReference>
<evidence type="ECO:0000256" key="5">
    <source>
        <dbReference type="ARBA" id="ARBA00038035"/>
    </source>
</evidence>
<dbReference type="AlphaFoldDB" id="A0A5V0B9N8"/>
<dbReference type="GO" id="GO:0005524">
    <property type="term" value="F:ATP binding"/>
    <property type="evidence" value="ECO:0007669"/>
    <property type="project" value="UniProtKB-KW"/>
</dbReference>
<evidence type="ECO:0000256" key="1">
    <source>
        <dbReference type="ARBA" id="ARBA00022679"/>
    </source>
</evidence>
<dbReference type="PANTHER" id="PTHR48013:SF9">
    <property type="entry name" value="DUAL SPECIFICITY MITOGEN-ACTIVATED PROTEIN KINASE KINASE 5"/>
    <property type="match status" value="1"/>
</dbReference>
<organism evidence="11">
    <name type="scientific">Salmonella enteritidis</name>
    <dbReference type="NCBI Taxonomy" id="149539"/>
    <lineage>
        <taxon>Bacteria</taxon>
        <taxon>Pseudomonadati</taxon>
        <taxon>Pseudomonadota</taxon>
        <taxon>Gammaproteobacteria</taxon>
        <taxon>Enterobacterales</taxon>
        <taxon>Enterobacteriaceae</taxon>
        <taxon>Salmonella</taxon>
    </lineage>
</organism>
<dbReference type="InterPro" id="IPR000719">
    <property type="entry name" value="Prot_kinase_dom"/>
</dbReference>
<evidence type="ECO:0000256" key="4">
    <source>
        <dbReference type="ARBA" id="ARBA00022840"/>
    </source>
</evidence>
<dbReference type="EMBL" id="AAGVVM010000032">
    <property type="protein sequence ID" value="EBS5459253.1"/>
    <property type="molecule type" value="Genomic_DNA"/>
</dbReference>
<dbReference type="SMART" id="SM00220">
    <property type="entry name" value="S_TKc"/>
    <property type="match status" value="1"/>
</dbReference>
<evidence type="ECO:0000259" key="10">
    <source>
        <dbReference type="PROSITE" id="PS50011"/>
    </source>
</evidence>
<evidence type="ECO:0000256" key="6">
    <source>
        <dbReference type="ARBA" id="ARBA00038999"/>
    </source>
</evidence>
<dbReference type="Gene3D" id="1.10.510.10">
    <property type="entry name" value="Transferase(Phosphotransferase) domain 1"/>
    <property type="match status" value="1"/>
</dbReference>
<evidence type="ECO:0000256" key="7">
    <source>
        <dbReference type="ARBA" id="ARBA00049014"/>
    </source>
</evidence>
<comment type="similarity">
    <text evidence="5">Belongs to the protein kinase superfamily. STE Ser/Thr protein kinase family. MAP kinase kinase subfamily.</text>
</comment>
<sequence>MGEILHVIDNINMLSQPIVMKYCKVNDDEYVKRFRREVRLLSSFSNNGRVIQVLHENMESMPPYFIMPYYQAGDLTNFVKNIQSDSKIQEQVFYAMIDSISELHNKSIFHRDIKPQNFLVSSQGQIVVSDFGLGMEPESLSRFTSSSMFWGTKGYLPPEFSNGGFKHATAAGDIFMLGKSFYNLLTGRDPAYLIDNTIHPSLFYVISRCCEMEPMRRFQSLAELKQALTMAYDVILKRGGKTAEAFQLYDAIIGRLTTENKFDPQQVNEFLTVLYSIDSNDQKKICSNIRQNFMKVLSLYDFNNYLGDFLRVYQTMVDSYNYSFEFAEVIASNMRILFDSMAVDNIHKGKALSLAIDAAHCMNRFAAMDVCKEMIRSVTDDILGGVVASILQSKDETFISDIEPSECKNNSISTVVYAIKQNRKPLNGAAF</sequence>
<evidence type="ECO:0000256" key="3">
    <source>
        <dbReference type="ARBA" id="ARBA00022777"/>
    </source>
</evidence>